<dbReference type="RefSeq" id="WP_039811185.1">
    <property type="nucleotide sequence ID" value="NZ_JADLRH010000016.1"/>
</dbReference>
<sequence>MGSTRIPTVTPQQAGLLTRIAYRYSKRRFGEVPEPFAVLANHPKLMRAAGVHETMVEKASTQLPAAVREIAVFRVASTVGCSWCVDFGTMLMKHSDLDIDKLQHIDEFATSPHYSADERAAIAYADAMTATPPTVTDEQVTDLKRRFGTAGVMELTYQIALENSRSRTYHALGITDQGFSRDACRVPWARD</sequence>
<accession>A0A378YM51</accession>
<proteinExistence type="predicted"/>
<evidence type="ECO:0000313" key="2">
    <source>
        <dbReference type="EMBL" id="SUA78194.1"/>
    </source>
</evidence>
<reference evidence="2 3" key="1">
    <citation type="submission" date="2018-06" db="EMBL/GenBank/DDBJ databases">
        <authorList>
            <consortium name="Pathogen Informatics"/>
            <person name="Doyle S."/>
        </authorList>
    </citation>
    <scope>NUCLEOTIDE SEQUENCE [LARGE SCALE GENOMIC DNA]</scope>
    <source>
        <strain evidence="2 3">NCTC1934</strain>
    </source>
</reference>
<dbReference type="EMBL" id="UGRY01000002">
    <property type="protein sequence ID" value="SUA78194.1"/>
    <property type="molecule type" value="Genomic_DNA"/>
</dbReference>
<evidence type="ECO:0000313" key="3">
    <source>
        <dbReference type="Proteomes" id="UP000255467"/>
    </source>
</evidence>
<feature type="domain" description="Carboxymuconolactone decarboxylase-like" evidence="1">
    <location>
        <begin position="60"/>
        <end position="126"/>
    </location>
</feature>
<dbReference type="PANTHER" id="PTHR34846:SF10">
    <property type="entry name" value="CYTOPLASMIC PROTEIN"/>
    <property type="match status" value="1"/>
</dbReference>
<dbReference type="STRING" id="1406858.GCA_000710895_05179"/>
<gene>
    <name evidence="2" type="ORF">NCTC1934_03349</name>
</gene>
<dbReference type="PANTHER" id="PTHR34846">
    <property type="entry name" value="4-CARBOXYMUCONOLACTONE DECARBOXYLASE FAMILY PROTEIN (AFU_ORTHOLOGUE AFUA_6G11590)"/>
    <property type="match status" value="1"/>
</dbReference>
<dbReference type="Gene3D" id="1.20.1290.10">
    <property type="entry name" value="AhpD-like"/>
    <property type="match status" value="1"/>
</dbReference>
<dbReference type="OrthoDB" id="657225at2"/>
<dbReference type="Pfam" id="PF02627">
    <property type="entry name" value="CMD"/>
    <property type="match status" value="1"/>
</dbReference>
<dbReference type="InterPro" id="IPR003779">
    <property type="entry name" value="CMD-like"/>
</dbReference>
<dbReference type="SUPFAM" id="SSF69118">
    <property type="entry name" value="AhpD-like"/>
    <property type="match status" value="1"/>
</dbReference>
<evidence type="ECO:0000259" key="1">
    <source>
        <dbReference type="Pfam" id="PF02627"/>
    </source>
</evidence>
<dbReference type="Proteomes" id="UP000255467">
    <property type="component" value="Unassembled WGS sequence"/>
</dbReference>
<name>A0A378YM51_9NOCA</name>
<organism evidence="2 3">
    <name type="scientific">Nocardia otitidiscaviarum</name>
    <dbReference type="NCBI Taxonomy" id="1823"/>
    <lineage>
        <taxon>Bacteria</taxon>
        <taxon>Bacillati</taxon>
        <taxon>Actinomycetota</taxon>
        <taxon>Actinomycetes</taxon>
        <taxon>Mycobacteriales</taxon>
        <taxon>Nocardiaceae</taxon>
        <taxon>Nocardia</taxon>
    </lineage>
</organism>
<dbReference type="GO" id="GO:0051920">
    <property type="term" value="F:peroxiredoxin activity"/>
    <property type="evidence" value="ECO:0007669"/>
    <property type="project" value="InterPro"/>
</dbReference>
<keyword evidence="3" id="KW-1185">Reference proteome</keyword>
<protein>
    <submittedName>
        <fullName evidence="2">Arsenate reductase and related proteins, glutaredoxin family</fullName>
    </submittedName>
</protein>
<dbReference type="InterPro" id="IPR029032">
    <property type="entry name" value="AhpD-like"/>
</dbReference>
<dbReference type="AlphaFoldDB" id="A0A378YM51"/>